<reference evidence="3" key="1">
    <citation type="submission" date="2023-06" db="EMBL/GenBank/DDBJ databases">
        <title>Draft genome sequence of Nocardioides sp. SOB72.</title>
        <authorList>
            <person name="Zhang G."/>
        </authorList>
    </citation>
    <scope>NUCLEOTIDE SEQUENCE</scope>
    <source>
        <strain evidence="3">SOB72</strain>
    </source>
</reference>
<sequence>MRTTFALLLATPLLVLAACGSDDAPTTAADPAATTPAAASTPRPEAVPAADGRVRTVDLATVMDTGEGAPELCLGPVAESWPPQCGGPALVDWDWRAVQGVFERSGTTRWGMFSVTGTWDGTSLTVAEAVPAALFDPMVAEPAPALPAPSRELTEAELASVQTDVQDLPGGQGAYVAEGRVHVDVTYDDGSLQAWADEAHGAGVVVVRSLLVPA</sequence>
<dbReference type="EMBL" id="JAUHJR010000001">
    <property type="protein sequence ID" value="MDN4160072.1"/>
    <property type="molecule type" value="Genomic_DNA"/>
</dbReference>
<evidence type="ECO:0000256" key="1">
    <source>
        <dbReference type="SAM" id="MobiDB-lite"/>
    </source>
</evidence>
<dbReference type="Proteomes" id="UP001168537">
    <property type="component" value="Unassembled WGS sequence"/>
</dbReference>
<evidence type="ECO:0008006" key="5">
    <source>
        <dbReference type="Google" id="ProtNLM"/>
    </source>
</evidence>
<evidence type="ECO:0000256" key="2">
    <source>
        <dbReference type="SAM" id="SignalP"/>
    </source>
</evidence>
<dbReference type="PROSITE" id="PS51257">
    <property type="entry name" value="PROKAR_LIPOPROTEIN"/>
    <property type="match status" value="1"/>
</dbReference>
<proteinExistence type="predicted"/>
<gene>
    <name evidence="3" type="ORF">QWY29_01795</name>
</gene>
<feature type="chain" id="PRO_5045290178" description="DUF3558 domain-containing protein" evidence="2">
    <location>
        <begin position="18"/>
        <end position="214"/>
    </location>
</feature>
<organism evidence="3 4">
    <name type="scientific">Nocardioides abyssi</name>
    <dbReference type="NCBI Taxonomy" id="3058370"/>
    <lineage>
        <taxon>Bacteria</taxon>
        <taxon>Bacillati</taxon>
        <taxon>Actinomycetota</taxon>
        <taxon>Actinomycetes</taxon>
        <taxon>Propionibacteriales</taxon>
        <taxon>Nocardioidaceae</taxon>
        <taxon>Nocardioides</taxon>
    </lineage>
</organism>
<evidence type="ECO:0000313" key="4">
    <source>
        <dbReference type="Proteomes" id="UP001168537"/>
    </source>
</evidence>
<feature type="signal peptide" evidence="2">
    <location>
        <begin position="1"/>
        <end position="17"/>
    </location>
</feature>
<feature type="compositionally biased region" description="Low complexity" evidence="1">
    <location>
        <begin position="25"/>
        <end position="42"/>
    </location>
</feature>
<comment type="caution">
    <text evidence="3">The sequence shown here is derived from an EMBL/GenBank/DDBJ whole genome shotgun (WGS) entry which is preliminary data.</text>
</comment>
<name>A0ABT8EPJ1_9ACTN</name>
<dbReference type="RefSeq" id="WP_300958941.1">
    <property type="nucleotide sequence ID" value="NZ_JAUHJR010000001.1"/>
</dbReference>
<protein>
    <recommendedName>
        <fullName evidence="5">DUF3558 domain-containing protein</fullName>
    </recommendedName>
</protein>
<accession>A0ABT8EPJ1</accession>
<feature type="region of interest" description="Disordered" evidence="1">
    <location>
        <begin position="25"/>
        <end position="47"/>
    </location>
</feature>
<evidence type="ECO:0000313" key="3">
    <source>
        <dbReference type="EMBL" id="MDN4160072.1"/>
    </source>
</evidence>
<keyword evidence="4" id="KW-1185">Reference proteome</keyword>
<keyword evidence="2" id="KW-0732">Signal</keyword>